<organism evidence="2 3">
    <name type="scientific">Nocardioides renjunii</name>
    <dbReference type="NCBI Taxonomy" id="3095075"/>
    <lineage>
        <taxon>Bacteria</taxon>
        <taxon>Bacillati</taxon>
        <taxon>Actinomycetota</taxon>
        <taxon>Actinomycetes</taxon>
        <taxon>Propionibacteriales</taxon>
        <taxon>Nocardioidaceae</taxon>
        <taxon>Nocardioides</taxon>
    </lineage>
</organism>
<accession>A0ABU5KBK1</accession>
<comment type="caution">
    <text evidence="2">The sequence shown here is derived from an EMBL/GenBank/DDBJ whole genome shotgun (WGS) entry which is preliminary data.</text>
</comment>
<evidence type="ECO:0000313" key="3">
    <source>
        <dbReference type="Proteomes" id="UP001291999"/>
    </source>
</evidence>
<evidence type="ECO:0000313" key="2">
    <source>
        <dbReference type="EMBL" id="MDZ5662355.1"/>
    </source>
</evidence>
<dbReference type="RefSeq" id="WP_322424441.1">
    <property type="nucleotide sequence ID" value="NZ_JAXQPW010000004.1"/>
</dbReference>
<keyword evidence="3" id="KW-1185">Reference proteome</keyword>
<dbReference type="Proteomes" id="UP001291999">
    <property type="component" value="Unassembled WGS sequence"/>
</dbReference>
<name>A0ABU5KBK1_9ACTN</name>
<protein>
    <submittedName>
        <fullName evidence="2">Uncharacterized protein</fullName>
    </submittedName>
</protein>
<reference evidence="2 3" key="1">
    <citation type="submission" date="2023-11" db="EMBL/GenBank/DDBJ databases">
        <title>Novel species in genus Nocardioides.</title>
        <authorList>
            <person name="Zhou H."/>
        </authorList>
    </citation>
    <scope>NUCLEOTIDE SEQUENCE [LARGE SCALE GENOMIC DNA]</scope>
    <source>
        <strain evidence="2 3">S-58</strain>
    </source>
</reference>
<feature type="region of interest" description="Disordered" evidence="1">
    <location>
        <begin position="512"/>
        <end position="560"/>
    </location>
</feature>
<proteinExistence type="predicted"/>
<evidence type="ECO:0000256" key="1">
    <source>
        <dbReference type="SAM" id="MobiDB-lite"/>
    </source>
</evidence>
<gene>
    <name evidence="2" type="ORF">SFC79_11320</name>
</gene>
<dbReference type="EMBL" id="JAXQPW010000004">
    <property type="protein sequence ID" value="MDZ5662355.1"/>
    <property type="molecule type" value="Genomic_DNA"/>
</dbReference>
<sequence length="560" mass="60543">MRDNHESAMGFGAALSAGNEDGYITGGAATSTGFAQRVKALATTAPLHDLDIRKSQVQAANYTTYQMAELALHAIDLVTIAMDFDTGALPATVRRDLSARAAEQVPDRAPEEHERVASWVLENLLNVGSADRGFRAVYGLPGPSGYDRRTFDFKLLEETRGADGDLYLRASNEAVNVLVGALEVDLEAAHIAADVRLDILIKRGRLSEAQAAAQNARYRTIQYGEMLRQRLEATSRDIRNVDWTETMPAFLDEALAHIEGRYKAENAILVNLTEVRDTADTPVRKTQAARLVEVVRDCLRRHDQLQAGLQTAGRRFRAEQDRQTFISGPTRAALDLHAQLLRPVLARPVAEADVALLCFFSPAAGLAVPHALRLADLFEGLITPPAERDRLGDIVVEPDIELDEEPARFSDASYEHLEVLLDLDPAAPQRLSGLLADSRERLAEDPDAEDLTLLVVVRVLALAAQEIGVARRRHDRTVLMAVDDGTFLEDPEFAGADLLVACAEVMQTRSAAPAQSAAVGPTSSPASSDAGDVAMEPGTVTTDHETAPADVGTTNQEGAA</sequence>